<feature type="domain" description="RanBP2-type" evidence="6">
    <location>
        <begin position="294"/>
        <end position="323"/>
    </location>
</feature>
<dbReference type="PANTHER" id="PTHR23111:SF40">
    <property type="entry name" value="RNA-BINDING PROTEIN INVOLVED IN HETEROCHROMATIN ASSEMBLY-RELATED"/>
    <property type="match status" value="1"/>
</dbReference>
<evidence type="ECO:0000256" key="1">
    <source>
        <dbReference type="ARBA" id="ARBA00022723"/>
    </source>
</evidence>
<accession>A0AAD7Q5P4</accession>
<comment type="caution">
    <text evidence="7">The sequence shown here is derived from an EMBL/GenBank/DDBJ whole genome shotgun (WGS) entry which is preliminary data.</text>
</comment>
<feature type="compositionally biased region" description="Pro residues" evidence="5">
    <location>
        <begin position="257"/>
        <end position="271"/>
    </location>
</feature>
<feature type="region of interest" description="Disordered" evidence="5">
    <location>
        <begin position="252"/>
        <end position="288"/>
    </location>
</feature>
<feature type="domain" description="RanBP2-type" evidence="6">
    <location>
        <begin position="405"/>
        <end position="434"/>
    </location>
</feature>
<dbReference type="PROSITE" id="PS01358">
    <property type="entry name" value="ZF_RANBP2_1"/>
    <property type="match status" value="2"/>
</dbReference>
<dbReference type="InterPro" id="IPR001876">
    <property type="entry name" value="Znf_RanBP2"/>
</dbReference>
<dbReference type="SUPFAM" id="SSF90209">
    <property type="entry name" value="Ran binding protein zinc finger-like"/>
    <property type="match status" value="3"/>
</dbReference>
<name>A0AAD7Q5P4_QUISA</name>
<dbReference type="GO" id="GO:0003729">
    <property type="term" value="F:mRNA binding"/>
    <property type="evidence" value="ECO:0007669"/>
    <property type="project" value="TreeGrafter"/>
</dbReference>
<proteinExistence type="predicted"/>
<dbReference type="KEGG" id="qsa:O6P43_005192"/>
<gene>
    <name evidence="7" type="ORF">O6P43_005192</name>
</gene>
<dbReference type="PROSITE" id="PS50199">
    <property type="entry name" value="ZF_RANBP2_2"/>
    <property type="match status" value="4"/>
</dbReference>
<feature type="domain" description="RanBP2-type" evidence="6">
    <location>
        <begin position="333"/>
        <end position="362"/>
    </location>
</feature>
<dbReference type="PANTHER" id="PTHR23111">
    <property type="entry name" value="ZINC FINGER PROTEIN"/>
    <property type="match status" value="1"/>
</dbReference>
<dbReference type="EMBL" id="JARAOO010000003">
    <property type="protein sequence ID" value="KAJ7975239.1"/>
    <property type="molecule type" value="Genomic_DNA"/>
</dbReference>
<keyword evidence="3" id="KW-0862">Zinc</keyword>
<dbReference type="Gene3D" id="4.10.1060.10">
    <property type="entry name" value="Zinc finger, RanBP2-type"/>
    <property type="match status" value="4"/>
</dbReference>
<feature type="domain" description="RanBP2-type" evidence="6">
    <location>
        <begin position="372"/>
        <end position="401"/>
    </location>
</feature>
<dbReference type="GO" id="GO:0005737">
    <property type="term" value="C:cytoplasm"/>
    <property type="evidence" value="ECO:0007669"/>
    <property type="project" value="TreeGrafter"/>
</dbReference>
<dbReference type="InterPro" id="IPR036443">
    <property type="entry name" value="Znf_RanBP2_sf"/>
</dbReference>
<evidence type="ECO:0000256" key="4">
    <source>
        <dbReference type="PROSITE-ProRule" id="PRU00322"/>
    </source>
</evidence>
<evidence type="ECO:0000313" key="7">
    <source>
        <dbReference type="EMBL" id="KAJ7975239.1"/>
    </source>
</evidence>
<dbReference type="Pfam" id="PF00641">
    <property type="entry name" value="Zn_ribbon_RanBP"/>
    <property type="match status" value="3"/>
</dbReference>
<dbReference type="GO" id="GO:0008270">
    <property type="term" value="F:zinc ion binding"/>
    <property type="evidence" value="ECO:0007669"/>
    <property type="project" value="UniProtKB-KW"/>
</dbReference>
<dbReference type="SMART" id="SM00547">
    <property type="entry name" value="ZnF_RBZ"/>
    <property type="match status" value="4"/>
</dbReference>
<keyword evidence="8" id="KW-1185">Reference proteome</keyword>
<sequence>MSASRFMLFGTALFRTPCTLSPVPPLIFFPKLLSSHSIRFRRYNSSSSVDSITSENPESLSSLNQHQHHPWPEWVTFVDRLKTKGYLIESSPSFSSSAEARDEADASTSDVGVTVATNSVYMNMNLVKDACLSFARDRYDVFKSLSLEDIQTVVEGGCPNLFRKAVNSAKRLRVHVRLDEGDVCGTCNLRGSCDRAYVILKESEAAARTVDLVRIVLFYALDPLVISGGEKPPGRLLVESSARKLLSELIDLSESSPDPPPPKPAPKPAPKSSPKKDPSLNLPNDKLSQDVEMKRGDWMCPKCNFMNFSRNLRCLSCKEDGPKRSDLDDVEMKKGDWTCPECNFMNFSRNLRCLKCKTEGPKRATADTVEMKKGDWNCPQCSFMNFASNRKCLRCRVARPKRQLNPGEWECPSCDYLNYRKNAACLKCNCERPKEETNTEYEEQMWRRPRR</sequence>
<evidence type="ECO:0000256" key="3">
    <source>
        <dbReference type="ARBA" id="ARBA00022833"/>
    </source>
</evidence>
<evidence type="ECO:0000256" key="2">
    <source>
        <dbReference type="ARBA" id="ARBA00022771"/>
    </source>
</evidence>
<dbReference type="AlphaFoldDB" id="A0AAD7Q5P4"/>
<organism evidence="7 8">
    <name type="scientific">Quillaja saponaria</name>
    <name type="common">Soap bark tree</name>
    <dbReference type="NCBI Taxonomy" id="32244"/>
    <lineage>
        <taxon>Eukaryota</taxon>
        <taxon>Viridiplantae</taxon>
        <taxon>Streptophyta</taxon>
        <taxon>Embryophyta</taxon>
        <taxon>Tracheophyta</taxon>
        <taxon>Spermatophyta</taxon>
        <taxon>Magnoliopsida</taxon>
        <taxon>eudicotyledons</taxon>
        <taxon>Gunneridae</taxon>
        <taxon>Pentapetalae</taxon>
        <taxon>rosids</taxon>
        <taxon>fabids</taxon>
        <taxon>Fabales</taxon>
        <taxon>Quillajaceae</taxon>
        <taxon>Quillaja</taxon>
    </lineage>
</organism>
<keyword evidence="2 4" id="KW-0863">Zinc-finger</keyword>
<reference evidence="7" key="1">
    <citation type="journal article" date="2023" name="Science">
        <title>Elucidation of the pathway for biosynthesis of saponin adjuvants from the soapbark tree.</title>
        <authorList>
            <person name="Reed J."/>
            <person name="Orme A."/>
            <person name="El-Demerdash A."/>
            <person name="Owen C."/>
            <person name="Martin L.B.B."/>
            <person name="Misra R.C."/>
            <person name="Kikuchi S."/>
            <person name="Rejzek M."/>
            <person name="Martin A.C."/>
            <person name="Harkess A."/>
            <person name="Leebens-Mack J."/>
            <person name="Louveau T."/>
            <person name="Stephenson M.J."/>
            <person name="Osbourn A."/>
        </authorList>
    </citation>
    <scope>NUCLEOTIDE SEQUENCE</scope>
    <source>
        <strain evidence="7">S10</strain>
    </source>
</reference>
<evidence type="ECO:0000259" key="6">
    <source>
        <dbReference type="PROSITE" id="PS50199"/>
    </source>
</evidence>
<dbReference type="Proteomes" id="UP001163823">
    <property type="component" value="Chromosome 3"/>
</dbReference>
<evidence type="ECO:0000256" key="5">
    <source>
        <dbReference type="SAM" id="MobiDB-lite"/>
    </source>
</evidence>
<protein>
    <submittedName>
        <fullName evidence="7">Zinc finger protein VAR3, chloroplastic</fullName>
    </submittedName>
</protein>
<keyword evidence="1" id="KW-0479">Metal-binding</keyword>
<evidence type="ECO:0000313" key="8">
    <source>
        <dbReference type="Proteomes" id="UP001163823"/>
    </source>
</evidence>